<sequence>MNEENENAQENNNEGEIVKLNIIVNNSILTATLADNSSVDALVGKLQDGPITISMSDYGEMEKVGSLGFSLPTNDESIRTEAGDLILYQGNSFVIYYDNNNWSLTRLGKIDNISQMKLKNILGDGNVTVRLELGD</sequence>
<dbReference type="SUPFAM" id="SSF50891">
    <property type="entry name" value="Cyclophilin-like"/>
    <property type="match status" value="1"/>
</dbReference>
<reference evidence="2" key="2">
    <citation type="journal article" date="2021" name="PeerJ">
        <title>Extensive microbial diversity within the chicken gut microbiome revealed by metagenomics and culture.</title>
        <authorList>
            <person name="Gilroy R."/>
            <person name="Ravi A."/>
            <person name="Getino M."/>
            <person name="Pursley I."/>
            <person name="Horton D.L."/>
            <person name="Alikhan N.F."/>
            <person name="Baker D."/>
            <person name="Gharbi K."/>
            <person name="Hall N."/>
            <person name="Watson M."/>
            <person name="Adriaenssens E.M."/>
            <person name="Foster-Nyarko E."/>
            <person name="Jarju S."/>
            <person name="Secka A."/>
            <person name="Antonio M."/>
            <person name="Oren A."/>
            <person name="Chaudhuri R.R."/>
            <person name="La Ragione R."/>
            <person name="Hildebrand F."/>
            <person name="Pallen M.J."/>
        </authorList>
    </citation>
    <scope>NUCLEOTIDE SEQUENCE</scope>
    <source>
        <strain evidence="2">CHK195-15760</strain>
    </source>
</reference>
<dbReference type="InterPro" id="IPR041183">
    <property type="entry name" value="Cyclophilin-like"/>
</dbReference>
<dbReference type="AlphaFoldDB" id="A0A9D1S9X3"/>
<dbReference type="Gene3D" id="2.40.100.20">
    <property type="match status" value="1"/>
</dbReference>
<reference evidence="2" key="1">
    <citation type="submission" date="2020-10" db="EMBL/GenBank/DDBJ databases">
        <authorList>
            <person name="Gilroy R."/>
        </authorList>
    </citation>
    <scope>NUCLEOTIDE SEQUENCE</scope>
    <source>
        <strain evidence="2">CHK195-15760</strain>
    </source>
</reference>
<name>A0A9D1S9X3_9FIRM</name>
<dbReference type="Pfam" id="PF18050">
    <property type="entry name" value="Cyclophil_like2"/>
    <property type="match status" value="1"/>
</dbReference>
<protein>
    <recommendedName>
        <fullName evidence="1">Cyclophilin-like domain-containing protein</fullName>
    </recommendedName>
</protein>
<evidence type="ECO:0000313" key="2">
    <source>
        <dbReference type="EMBL" id="HIU52280.1"/>
    </source>
</evidence>
<evidence type="ECO:0000259" key="1">
    <source>
        <dbReference type="Pfam" id="PF18050"/>
    </source>
</evidence>
<dbReference type="Proteomes" id="UP000824093">
    <property type="component" value="Unassembled WGS sequence"/>
</dbReference>
<proteinExistence type="predicted"/>
<dbReference type="EMBL" id="DVNH01000049">
    <property type="protein sequence ID" value="HIU52280.1"/>
    <property type="molecule type" value="Genomic_DNA"/>
</dbReference>
<comment type="caution">
    <text evidence="2">The sequence shown here is derived from an EMBL/GenBank/DDBJ whole genome shotgun (WGS) entry which is preliminary data.</text>
</comment>
<gene>
    <name evidence="2" type="ORF">IAB70_06700</name>
</gene>
<evidence type="ECO:0000313" key="3">
    <source>
        <dbReference type="Proteomes" id="UP000824093"/>
    </source>
</evidence>
<feature type="domain" description="Cyclophilin-like" evidence="1">
    <location>
        <begin position="22"/>
        <end position="132"/>
    </location>
</feature>
<dbReference type="InterPro" id="IPR029000">
    <property type="entry name" value="Cyclophilin-like_dom_sf"/>
</dbReference>
<organism evidence="2 3">
    <name type="scientific">Candidatus Merdicola faecigallinarum</name>
    <dbReference type="NCBI Taxonomy" id="2840862"/>
    <lineage>
        <taxon>Bacteria</taxon>
        <taxon>Bacillati</taxon>
        <taxon>Bacillota</taxon>
        <taxon>Clostridia</taxon>
        <taxon>Candidatus Merdicola</taxon>
    </lineage>
</organism>
<accession>A0A9D1S9X3</accession>